<feature type="signal peptide" evidence="1">
    <location>
        <begin position="1"/>
        <end position="36"/>
    </location>
</feature>
<keyword evidence="1" id="KW-0732">Signal</keyword>
<evidence type="ECO:0000313" key="3">
    <source>
        <dbReference type="Proteomes" id="UP000006403"/>
    </source>
</evidence>
<evidence type="ECO:0000313" key="2">
    <source>
        <dbReference type="EMBL" id="EJY43750.1"/>
    </source>
</evidence>
<dbReference type="EMBL" id="AMBL01000075">
    <property type="protein sequence ID" value="EJY43750.1"/>
    <property type="molecule type" value="Genomic_DNA"/>
</dbReference>
<proteinExistence type="predicted"/>
<feature type="chain" id="PRO_5003791617" description="WxL domain-containing protein" evidence="1">
    <location>
        <begin position="37"/>
        <end position="219"/>
    </location>
</feature>
<evidence type="ECO:0008006" key="4">
    <source>
        <dbReference type="Google" id="ProtNLM"/>
    </source>
</evidence>
<protein>
    <recommendedName>
        <fullName evidence="4">WxL domain-containing protein</fullName>
    </recommendedName>
</protein>
<dbReference type="Proteomes" id="UP000006403">
    <property type="component" value="Unassembled WGS sequence"/>
</dbReference>
<sequence>MQNFDEKKGGQKMKKLVGVLSTSAMLFTCFAPTVMAAEFGEPMDGTTRVEITDFLVVDDLPTYPGIFTLDDVPDIDFGEHTVEQISTNATVEGSFVGELRASDFRPLEASKTEALELISEYTGVEDTTELTAAWENAVVVGDWVLTVSATNLTDDIASALTINGENVLESATTLPISYVSGTFDHINELTSEAPTLIVKANTPVGEYTGTVTYTAVDSI</sequence>
<reference evidence="2 3" key="1">
    <citation type="submission" date="2012-04" db="EMBL/GenBank/DDBJ databases">
        <authorList>
            <person name="Weinstock G."/>
            <person name="Sodergren E."/>
            <person name="Lobos E.A."/>
            <person name="Fulton L."/>
            <person name="Fulton R."/>
            <person name="Courtney L."/>
            <person name="Fronick C."/>
            <person name="O'Laughlin M."/>
            <person name="Godfrey J."/>
            <person name="Wilson R.M."/>
            <person name="Miner T."/>
            <person name="Farmer C."/>
            <person name="Delehaunty K."/>
            <person name="Cordes M."/>
            <person name="Minx P."/>
            <person name="Tomlinson C."/>
            <person name="Chen J."/>
            <person name="Wollam A."/>
            <person name="Pepin K.H."/>
            <person name="Bhonagiri V."/>
            <person name="Zhang X."/>
            <person name="Suruliraj S."/>
            <person name="Warren W."/>
            <person name="Mitreva M."/>
            <person name="Mardis E.R."/>
            <person name="Wilson R.K."/>
        </authorList>
    </citation>
    <scope>NUCLEOTIDE SEQUENCE [LARGE SCALE GENOMIC DNA]</scope>
    <source>
        <strain evidence="2 3">505</strain>
    </source>
</reference>
<dbReference type="AlphaFoldDB" id="J7CT77"/>
<gene>
    <name evidence="2" type="ORF">HMPREF1348_02255</name>
</gene>
<accession>J7CT77</accession>
<dbReference type="HOGENOM" id="CLU_1281538_0_0_9"/>
<organism evidence="2 3">
    <name type="scientific">Enterococcus faecium 505</name>
    <dbReference type="NCBI Taxonomy" id="1134806"/>
    <lineage>
        <taxon>Bacteria</taxon>
        <taxon>Bacillati</taxon>
        <taxon>Bacillota</taxon>
        <taxon>Bacilli</taxon>
        <taxon>Lactobacillales</taxon>
        <taxon>Enterococcaceae</taxon>
        <taxon>Enterococcus</taxon>
    </lineage>
</organism>
<name>J7CT77_ENTFC</name>
<comment type="caution">
    <text evidence="2">The sequence shown here is derived from an EMBL/GenBank/DDBJ whole genome shotgun (WGS) entry which is preliminary data.</text>
</comment>
<evidence type="ECO:0000256" key="1">
    <source>
        <dbReference type="SAM" id="SignalP"/>
    </source>
</evidence>
<dbReference type="PATRIC" id="fig|1134806.3.peg.2156"/>